<evidence type="ECO:0000313" key="3">
    <source>
        <dbReference type="Proteomes" id="UP001233172"/>
    </source>
</evidence>
<dbReference type="GO" id="GO:0004930">
    <property type="term" value="F:G protein-coupled receptor activity"/>
    <property type="evidence" value="ECO:0007669"/>
    <property type="project" value="InterPro"/>
</dbReference>
<dbReference type="InterPro" id="IPR017983">
    <property type="entry name" value="GPCR_2_secretin-like_CS"/>
</dbReference>
<feature type="non-terminal residue" evidence="2">
    <location>
        <position position="1"/>
    </location>
</feature>
<dbReference type="PROSITE" id="PS00649">
    <property type="entry name" value="G_PROTEIN_RECEP_F2_1"/>
    <property type="match status" value="1"/>
</dbReference>
<dbReference type="InterPro" id="IPR001879">
    <property type="entry name" value="GPCR_2_extracellular_dom"/>
</dbReference>
<reference evidence="2" key="2">
    <citation type="submission" date="2023-04" db="EMBL/GenBank/DDBJ databases">
        <authorList>
            <person name="Bu L."/>
            <person name="Lu L."/>
            <person name="Laidemitt M.R."/>
            <person name="Zhang S.M."/>
            <person name="Mutuku M."/>
            <person name="Mkoji G."/>
            <person name="Steinauer M."/>
            <person name="Loker E.S."/>
        </authorList>
    </citation>
    <scope>NUCLEOTIDE SEQUENCE</scope>
    <source>
        <strain evidence="2">KasaAsao</strain>
        <tissue evidence="2">Whole Snail</tissue>
    </source>
</reference>
<sequence length="74" mass="8594">MDKEEQKERLAFAQFECERKINASRQGDDLLYDNVTNTRMCEMVWDNILCWDPTPADTVSKQPCPGYVAQFNTS</sequence>
<dbReference type="PROSITE" id="PS50227">
    <property type="entry name" value="G_PROTEIN_RECEP_F2_3"/>
    <property type="match status" value="1"/>
</dbReference>
<keyword evidence="3" id="KW-1185">Reference proteome</keyword>
<evidence type="ECO:0000313" key="2">
    <source>
        <dbReference type="EMBL" id="KAK0054288.1"/>
    </source>
</evidence>
<dbReference type="EMBL" id="JASAOG010000079">
    <property type="protein sequence ID" value="KAK0054288.1"/>
    <property type="molecule type" value="Genomic_DNA"/>
</dbReference>
<comment type="caution">
    <text evidence="2">The sequence shown here is derived from an EMBL/GenBank/DDBJ whole genome shotgun (WGS) entry which is preliminary data.</text>
</comment>
<dbReference type="AlphaFoldDB" id="A0AAD8F891"/>
<gene>
    <name evidence="2" type="ORF">Bpfe_016352</name>
</gene>
<accession>A0AAD8F891</accession>
<dbReference type="Gene3D" id="4.10.1240.10">
    <property type="entry name" value="GPCR, family 2, extracellular hormone receptor domain"/>
    <property type="match status" value="1"/>
</dbReference>
<feature type="domain" description="G-protein coupled receptors family 2 profile 1" evidence="1">
    <location>
        <begin position="16"/>
        <end position="74"/>
    </location>
</feature>
<name>A0AAD8F891_BIOPF</name>
<dbReference type="SUPFAM" id="SSF111418">
    <property type="entry name" value="Hormone receptor domain"/>
    <property type="match status" value="1"/>
</dbReference>
<dbReference type="Proteomes" id="UP001233172">
    <property type="component" value="Unassembled WGS sequence"/>
</dbReference>
<proteinExistence type="predicted"/>
<reference evidence="2" key="1">
    <citation type="journal article" date="2023" name="PLoS Negl. Trop. Dis.">
        <title>A genome sequence for Biomphalaria pfeifferi, the major vector snail for the human-infecting parasite Schistosoma mansoni.</title>
        <authorList>
            <person name="Bu L."/>
            <person name="Lu L."/>
            <person name="Laidemitt M.R."/>
            <person name="Zhang S.M."/>
            <person name="Mutuku M."/>
            <person name="Mkoji G."/>
            <person name="Steinauer M."/>
            <person name="Loker E.S."/>
        </authorList>
    </citation>
    <scope>NUCLEOTIDE SEQUENCE</scope>
    <source>
        <strain evidence="2">KasaAsao</strain>
    </source>
</reference>
<dbReference type="GO" id="GO:0016020">
    <property type="term" value="C:membrane"/>
    <property type="evidence" value="ECO:0007669"/>
    <property type="project" value="InterPro"/>
</dbReference>
<keyword evidence="2" id="KW-0675">Receptor</keyword>
<organism evidence="2 3">
    <name type="scientific">Biomphalaria pfeifferi</name>
    <name type="common">Bloodfluke planorb</name>
    <name type="synonym">Freshwater snail</name>
    <dbReference type="NCBI Taxonomy" id="112525"/>
    <lineage>
        <taxon>Eukaryota</taxon>
        <taxon>Metazoa</taxon>
        <taxon>Spiralia</taxon>
        <taxon>Lophotrochozoa</taxon>
        <taxon>Mollusca</taxon>
        <taxon>Gastropoda</taxon>
        <taxon>Heterobranchia</taxon>
        <taxon>Euthyneura</taxon>
        <taxon>Panpulmonata</taxon>
        <taxon>Hygrophila</taxon>
        <taxon>Lymnaeoidea</taxon>
        <taxon>Planorbidae</taxon>
        <taxon>Biomphalaria</taxon>
    </lineage>
</organism>
<dbReference type="Pfam" id="PF02793">
    <property type="entry name" value="HRM"/>
    <property type="match status" value="1"/>
</dbReference>
<protein>
    <submittedName>
        <fullName evidence="2">Calcitonin gene-related peptide type 1 receptor</fullName>
    </submittedName>
</protein>
<evidence type="ECO:0000259" key="1">
    <source>
        <dbReference type="PROSITE" id="PS50227"/>
    </source>
</evidence>
<dbReference type="InterPro" id="IPR036445">
    <property type="entry name" value="GPCR_2_extracell_dom_sf"/>
</dbReference>